<dbReference type="GO" id="GO:0009653">
    <property type="term" value="P:anatomical structure morphogenesis"/>
    <property type="evidence" value="ECO:0007669"/>
    <property type="project" value="TreeGrafter"/>
</dbReference>
<dbReference type="GO" id="GO:0000978">
    <property type="term" value="F:RNA polymerase II cis-regulatory region sequence-specific DNA binding"/>
    <property type="evidence" value="ECO:0007669"/>
    <property type="project" value="TreeGrafter"/>
</dbReference>
<gene>
    <name evidence="10" type="primary">FOXS1</name>
</gene>
<dbReference type="OMA" id="QKEPWGP"/>
<dbReference type="KEGG" id="pgut:117657248"/>
<evidence type="ECO:0000313" key="10">
    <source>
        <dbReference type="RefSeq" id="XP_034261289.1"/>
    </source>
</evidence>
<keyword evidence="3 6" id="KW-0238">DNA-binding</keyword>
<feature type="region of interest" description="Disordered" evidence="7">
    <location>
        <begin position="303"/>
        <end position="373"/>
    </location>
</feature>
<keyword evidence="5 6" id="KW-0539">Nucleus</keyword>
<dbReference type="FunFam" id="1.10.10.10:FF:000016">
    <property type="entry name" value="Forkhead box protein I1"/>
    <property type="match status" value="1"/>
</dbReference>
<dbReference type="GO" id="GO:0030154">
    <property type="term" value="P:cell differentiation"/>
    <property type="evidence" value="ECO:0007669"/>
    <property type="project" value="TreeGrafter"/>
</dbReference>
<dbReference type="GO" id="GO:0000981">
    <property type="term" value="F:DNA-binding transcription factor activity, RNA polymerase II-specific"/>
    <property type="evidence" value="ECO:0007669"/>
    <property type="project" value="TreeGrafter"/>
</dbReference>
<dbReference type="PROSITE" id="PS00657">
    <property type="entry name" value="FORK_HEAD_1"/>
    <property type="match status" value="1"/>
</dbReference>
<feature type="DNA-binding region" description="Fork-head" evidence="6">
    <location>
        <begin position="50"/>
        <end position="144"/>
    </location>
</feature>
<keyword evidence="9" id="KW-1185">Reference proteome</keyword>
<dbReference type="AlphaFoldDB" id="A0A6P9AVH3"/>
<dbReference type="SUPFAM" id="SSF46785">
    <property type="entry name" value="Winged helix' DNA-binding domain"/>
    <property type="match status" value="1"/>
</dbReference>
<organism evidence="9 10">
    <name type="scientific">Pantherophis guttatus</name>
    <name type="common">Corn snake</name>
    <name type="synonym">Elaphe guttata</name>
    <dbReference type="NCBI Taxonomy" id="94885"/>
    <lineage>
        <taxon>Eukaryota</taxon>
        <taxon>Metazoa</taxon>
        <taxon>Chordata</taxon>
        <taxon>Craniata</taxon>
        <taxon>Vertebrata</taxon>
        <taxon>Euteleostomi</taxon>
        <taxon>Lepidosauria</taxon>
        <taxon>Squamata</taxon>
        <taxon>Bifurcata</taxon>
        <taxon>Unidentata</taxon>
        <taxon>Episquamata</taxon>
        <taxon>Toxicofera</taxon>
        <taxon>Serpentes</taxon>
        <taxon>Colubroidea</taxon>
        <taxon>Colubridae</taxon>
        <taxon>Colubrinae</taxon>
        <taxon>Pantherophis</taxon>
    </lineage>
</organism>
<proteinExistence type="predicted"/>
<feature type="domain" description="Fork-head" evidence="8">
    <location>
        <begin position="50"/>
        <end position="144"/>
    </location>
</feature>
<dbReference type="SMART" id="SM00339">
    <property type="entry name" value="FH"/>
    <property type="match status" value="1"/>
</dbReference>
<dbReference type="InterPro" id="IPR036388">
    <property type="entry name" value="WH-like_DNA-bd_sf"/>
</dbReference>
<feature type="compositionally biased region" description="Gly residues" evidence="7">
    <location>
        <begin position="158"/>
        <end position="172"/>
    </location>
</feature>
<evidence type="ECO:0000256" key="3">
    <source>
        <dbReference type="ARBA" id="ARBA00023125"/>
    </source>
</evidence>
<dbReference type="Gene3D" id="1.10.10.10">
    <property type="entry name" value="Winged helix-like DNA-binding domain superfamily/Winged helix DNA-binding domain"/>
    <property type="match status" value="1"/>
</dbReference>
<dbReference type="InterPro" id="IPR050211">
    <property type="entry name" value="FOX_domain-containing"/>
</dbReference>
<keyword evidence="2" id="KW-0805">Transcription regulation</keyword>
<dbReference type="GO" id="GO:0005634">
    <property type="term" value="C:nucleus"/>
    <property type="evidence" value="ECO:0007669"/>
    <property type="project" value="UniProtKB-SubCell"/>
</dbReference>
<evidence type="ECO:0000256" key="7">
    <source>
        <dbReference type="SAM" id="MobiDB-lite"/>
    </source>
</evidence>
<dbReference type="InterPro" id="IPR036390">
    <property type="entry name" value="WH_DNA-bd_sf"/>
</dbReference>
<sequence>MQLDFAGSPRPVLSRVGEAGAAGGAPSAGPPAYGPESCVGARLPSSEGTKPPYSYIALIAMAIQSSPDQRLPLSGIYRFITSRFDYYRDNKQGWQNSIRHNLSLNDCFVKVSRDHKKPGKGNFWMLDPECHNMFQNGSFLRRRQRFTRKRGPSRATGDGQGPKKGPRGGRGQPSGQRLPGKAVKMEDGSPIADASEQGHSSSRAVPGPEGVLPLNPFMGGQEGEDPILPCPELLSPRSQPCAKINPSGAKMPCFHLHGVPSPKAGLYSQPSGFCSPGNNYQVKGALLDDLEVAPLVPLAERLPSRSSPEINGNLQNSSRPSQGPPKPGQDGKGVPQAFGQLAPNFPALMGPGKASQPTHRQHPSPSGLPTVDGNEGYAKASVVPIFGYSNLESRGGGYQCRLQALNFCVNENMRGPTLEHLLTSPPAANSAAPIQPPSFVQLPGEQEAWPGSPFSRQGGSSYQLGLPHCLYRTPD</sequence>
<evidence type="ECO:0000259" key="8">
    <source>
        <dbReference type="PROSITE" id="PS50039"/>
    </source>
</evidence>
<evidence type="ECO:0000256" key="6">
    <source>
        <dbReference type="PROSITE-ProRule" id="PRU00089"/>
    </source>
</evidence>
<dbReference type="RefSeq" id="XP_034261289.1">
    <property type="nucleotide sequence ID" value="XM_034405398.1"/>
</dbReference>
<dbReference type="Pfam" id="PF00250">
    <property type="entry name" value="Forkhead"/>
    <property type="match status" value="1"/>
</dbReference>
<dbReference type="Proteomes" id="UP001652622">
    <property type="component" value="Unplaced"/>
</dbReference>
<dbReference type="OrthoDB" id="5954824at2759"/>
<feature type="compositionally biased region" description="Polar residues" evidence="7">
    <location>
        <begin position="304"/>
        <end position="321"/>
    </location>
</feature>
<feature type="region of interest" description="Disordered" evidence="7">
    <location>
        <begin position="146"/>
        <end position="213"/>
    </location>
</feature>
<evidence type="ECO:0000256" key="2">
    <source>
        <dbReference type="ARBA" id="ARBA00023015"/>
    </source>
</evidence>
<dbReference type="PANTHER" id="PTHR11829">
    <property type="entry name" value="FORKHEAD BOX PROTEIN"/>
    <property type="match status" value="1"/>
</dbReference>
<dbReference type="PANTHER" id="PTHR11829:SF343">
    <property type="entry name" value="FORK-HEAD DOMAIN-CONTAINING PROTEIN"/>
    <property type="match status" value="1"/>
</dbReference>
<evidence type="ECO:0000256" key="1">
    <source>
        <dbReference type="ARBA" id="ARBA00004123"/>
    </source>
</evidence>
<protein>
    <submittedName>
        <fullName evidence="10">Forkhead box protein S1</fullName>
    </submittedName>
</protein>
<dbReference type="InParanoid" id="A0A6P9AVH3"/>
<dbReference type="GeneID" id="117657248"/>
<dbReference type="PROSITE" id="PS50039">
    <property type="entry name" value="FORK_HEAD_3"/>
    <property type="match status" value="1"/>
</dbReference>
<dbReference type="CTD" id="2307"/>
<evidence type="ECO:0000256" key="5">
    <source>
        <dbReference type="ARBA" id="ARBA00023242"/>
    </source>
</evidence>
<keyword evidence="4" id="KW-0804">Transcription</keyword>
<dbReference type="PROSITE" id="PS00658">
    <property type="entry name" value="FORK_HEAD_2"/>
    <property type="match status" value="1"/>
</dbReference>
<evidence type="ECO:0000313" key="9">
    <source>
        <dbReference type="Proteomes" id="UP001652622"/>
    </source>
</evidence>
<dbReference type="InterPro" id="IPR018122">
    <property type="entry name" value="TF_fork_head_CS_1"/>
</dbReference>
<name>A0A6P9AVH3_PANGU</name>
<dbReference type="PRINTS" id="PR00053">
    <property type="entry name" value="FORKHEAD"/>
</dbReference>
<accession>A0A6P9AVH3</accession>
<evidence type="ECO:0000256" key="4">
    <source>
        <dbReference type="ARBA" id="ARBA00023163"/>
    </source>
</evidence>
<comment type="subcellular location">
    <subcellularLocation>
        <location evidence="1 6">Nucleus</location>
    </subcellularLocation>
</comment>
<reference evidence="10" key="1">
    <citation type="submission" date="2025-08" db="UniProtKB">
        <authorList>
            <consortium name="RefSeq"/>
        </authorList>
    </citation>
    <scope>IDENTIFICATION</scope>
    <source>
        <tissue evidence="10">Blood</tissue>
    </source>
</reference>
<dbReference type="InterPro" id="IPR030456">
    <property type="entry name" value="TF_fork_head_CS_2"/>
</dbReference>
<dbReference type="InterPro" id="IPR001766">
    <property type="entry name" value="Fork_head_dom"/>
</dbReference>